<dbReference type="InterPro" id="IPR006700">
    <property type="entry name" value="RsmE"/>
</dbReference>
<feature type="region of interest" description="Disordered" evidence="11">
    <location>
        <begin position="90"/>
        <end position="129"/>
    </location>
</feature>
<evidence type="ECO:0000256" key="3">
    <source>
        <dbReference type="ARBA" id="ARBA00012328"/>
    </source>
</evidence>
<dbReference type="AlphaFoldDB" id="A0A5J4Z5R4"/>
<evidence type="ECO:0000313" key="13">
    <source>
        <dbReference type="EMBL" id="KAA8499201.1"/>
    </source>
</evidence>
<dbReference type="PANTHER" id="PTHR30027">
    <property type="entry name" value="RIBOSOMAL RNA SMALL SUBUNIT METHYLTRANSFERASE E"/>
    <property type="match status" value="1"/>
</dbReference>
<evidence type="ECO:0000256" key="7">
    <source>
        <dbReference type="ARBA" id="ARBA00022679"/>
    </source>
</evidence>
<dbReference type="PANTHER" id="PTHR30027:SF3">
    <property type="entry name" value="16S RRNA (URACIL(1498)-N(3))-METHYLTRANSFERASE"/>
    <property type="match status" value="1"/>
</dbReference>
<evidence type="ECO:0000313" key="14">
    <source>
        <dbReference type="Proteomes" id="UP000324585"/>
    </source>
</evidence>
<accession>A0A5J4Z5R4</accession>
<comment type="similarity">
    <text evidence="2">Belongs to the RNA methyltransferase RsmE family.</text>
</comment>
<keyword evidence="8" id="KW-0949">S-adenosyl-L-methionine</keyword>
<evidence type="ECO:0000256" key="6">
    <source>
        <dbReference type="ARBA" id="ARBA00022603"/>
    </source>
</evidence>
<evidence type="ECO:0000256" key="10">
    <source>
        <dbReference type="ARBA" id="ARBA00047944"/>
    </source>
</evidence>
<keyword evidence="14" id="KW-1185">Reference proteome</keyword>
<evidence type="ECO:0000256" key="11">
    <source>
        <dbReference type="SAM" id="MobiDB-lite"/>
    </source>
</evidence>
<dbReference type="InterPro" id="IPR029028">
    <property type="entry name" value="Alpha/beta_knot_MTases"/>
</dbReference>
<feature type="domain" description="Ribosomal RNA small subunit methyltransferase E methyltransferase" evidence="12">
    <location>
        <begin position="212"/>
        <end position="378"/>
    </location>
</feature>
<evidence type="ECO:0000256" key="8">
    <source>
        <dbReference type="ARBA" id="ARBA00022691"/>
    </source>
</evidence>
<dbReference type="EC" id="2.1.1.193" evidence="3"/>
<evidence type="ECO:0000259" key="12">
    <source>
        <dbReference type="Pfam" id="PF04452"/>
    </source>
</evidence>
<dbReference type="InterPro" id="IPR029026">
    <property type="entry name" value="tRNA_m1G_MTases_N"/>
</dbReference>
<keyword evidence="6 13" id="KW-0489">Methyltransferase</keyword>
<dbReference type="CDD" id="cd18084">
    <property type="entry name" value="RsmE-like"/>
    <property type="match status" value="1"/>
</dbReference>
<keyword evidence="5" id="KW-0698">rRNA processing</keyword>
<protein>
    <recommendedName>
        <fullName evidence="3">16S rRNA (uracil(1498)-N(3))-methyltransferase</fullName>
        <ecNumber evidence="3">2.1.1.193</ecNumber>
    </recommendedName>
</protein>
<dbReference type="Gene3D" id="3.40.1280.10">
    <property type="match status" value="1"/>
</dbReference>
<gene>
    <name evidence="13" type="ORF">FVE85_6786</name>
</gene>
<evidence type="ECO:0000256" key="9">
    <source>
        <dbReference type="ARBA" id="ARBA00025699"/>
    </source>
</evidence>
<dbReference type="InterPro" id="IPR046886">
    <property type="entry name" value="RsmE_MTase_dom"/>
</dbReference>
<evidence type="ECO:0000256" key="4">
    <source>
        <dbReference type="ARBA" id="ARBA00022490"/>
    </source>
</evidence>
<comment type="caution">
    <text evidence="13">The sequence shown here is derived from an EMBL/GenBank/DDBJ whole genome shotgun (WGS) entry which is preliminary data.</text>
</comment>
<dbReference type="Proteomes" id="UP000324585">
    <property type="component" value="Unassembled WGS sequence"/>
</dbReference>
<dbReference type="GO" id="GO:0070042">
    <property type="term" value="F:rRNA (uridine-N3-)-methyltransferase activity"/>
    <property type="evidence" value="ECO:0007669"/>
    <property type="project" value="TreeGrafter"/>
</dbReference>
<evidence type="ECO:0000256" key="5">
    <source>
        <dbReference type="ARBA" id="ARBA00022552"/>
    </source>
</evidence>
<dbReference type="NCBIfam" id="TIGR00046">
    <property type="entry name" value="RsmE family RNA methyltransferase"/>
    <property type="match status" value="1"/>
</dbReference>
<reference evidence="14" key="1">
    <citation type="journal article" date="2019" name="Nat. Commun.">
        <title>Expansion of phycobilisome linker gene families in mesophilic red algae.</title>
        <authorList>
            <person name="Lee J."/>
            <person name="Kim D."/>
            <person name="Bhattacharya D."/>
            <person name="Yoon H.S."/>
        </authorList>
    </citation>
    <scope>NUCLEOTIDE SEQUENCE [LARGE SCALE GENOMIC DNA]</scope>
    <source>
        <strain evidence="14">CCMP 1328</strain>
    </source>
</reference>
<dbReference type="SUPFAM" id="SSF75217">
    <property type="entry name" value="alpha/beta knot"/>
    <property type="match status" value="1"/>
</dbReference>
<dbReference type="GO" id="GO:0070475">
    <property type="term" value="P:rRNA base methylation"/>
    <property type="evidence" value="ECO:0007669"/>
    <property type="project" value="TreeGrafter"/>
</dbReference>
<dbReference type="EMBL" id="VRMN01000001">
    <property type="protein sequence ID" value="KAA8499201.1"/>
    <property type="molecule type" value="Genomic_DNA"/>
</dbReference>
<dbReference type="OMA" id="MLWSDSA"/>
<evidence type="ECO:0000256" key="1">
    <source>
        <dbReference type="ARBA" id="ARBA00004496"/>
    </source>
</evidence>
<name>A0A5J4Z5R4_PORPP</name>
<comment type="subcellular location">
    <subcellularLocation>
        <location evidence="1">Cytoplasm</location>
    </subcellularLocation>
</comment>
<dbReference type="Pfam" id="PF04452">
    <property type="entry name" value="Methyltrans_RNA"/>
    <property type="match status" value="1"/>
</dbReference>
<sequence>MINTVRGGHLCRSSRHGATIAFLAAWFPHSHASKRAALAVLPVHQLQRSFSFACVAGARKRSALSNTPPACASRHWRRLERRDRQHPQRRWCVSSEAGTEIQDDESSAGVPEGRAYRYKQPGEDNTEEDDAPKELLLVQNQRFSPGVIVKLSVEQLRHLRARRRLPGELIEVFDGEGSFATGVLQDGFSQSKTKGGAEVRLQTCRSVPPFSPRIVAAVAIPKGSRHDWMIEKLTELGVDEIVPIVSAHSQRSRVEVRAQRWKRLIVASSQQCLRPFLPTLGDELDLDELVDYLRGLPSPALTFLAAADGSSFHSLWSDALEVHSDKELHTLVFVVGPEGGFSESEEALLVLRGGAKKVGLGRLRLRTETASIALASCVASLFV</sequence>
<keyword evidence="4" id="KW-0963">Cytoplasm</keyword>
<comment type="catalytic activity">
    <reaction evidence="10">
        <text>uridine(1498) in 16S rRNA + S-adenosyl-L-methionine = N(3)-methyluridine(1498) in 16S rRNA + S-adenosyl-L-homocysteine + H(+)</text>
        <dbReference type="Rhea" id="RHEA:42920"/>
        <dbReference type="Rhea" id="RHEA-COMP:10283"/>
        <dbReference type="Rhea" id="RHEA-COMP:10284"/>
        <dbReference type="ChEBI" id="CHEBI:15378"/>
        <dbReference type="ChEBI" id="CHEBI:57856"/>
        <dbReference type="ChEBI" id="CHEBI:59789"/>
        <dbReference type="ChEBI" id="CHEBI:65315"/>
        <dbReference type="ChEBI" id="CHEBI:74502"/>
        <dbReference type="EC" id="2.1.1.193"/>
    </reaction>
</comment>
<keyword evidence="7 13" id="KW-0808">Transferase</keyword>
<dbReference type="GO" id="GO:0005737">
    <property type="term" value="C:cytoplasm"/>
    <property type="evidence" value="ECO:0007669"/>
    <property type="project" value="UniProtKB-SubCell"/>
</dbReference>
<evidence type="ECO:0000256" key="2">
    <source>
        <dbReference type="ARBA" id="ARBA00005528"/>
    </source>
</evidence>
<comment type="function">
    <text evidence="9">Specifically methylates the N3 position of the uracil ring of uridine 1498 (m3U1498) in 16S rRNA. Acts on the fully assembled 30S ribosomal subunit.</text>
</comment>
<proteinExistence type="inferred from homology"/>
<organism evidence="13 14">
    <name type="scientific">Porphyridium purpureum</name>
    <name type="common">Red alga</name>
    <name type="synonym">Porphyridium cruentum</name>
    <dbReference type="NCBI Taxonomy" id="35688"/>
    <lineage>
        <taxon>Eukaryota</taxon>
        <taxon>Rhodophyta</taxon>
        <taxon>Bangiophyceae</taxon>
        <taxon>Porphyridiales</taxon>
        <taxon>Porphyridiaceae</taxon>
        <taxon>Porphyridium</taxon>
    </lineage>
</organism>
<dbReference type="OrthoDB" id="3465at2759"/>